<sequence length="180" mass="20190">MMGSGRRHVLPPLACFDKIMLGFKYVANSPILLNLLPIYHQRNKFPSDFRFKSKTHYKFSPRFILFAQNSKNDSSSSSSNNNNDNSNGKDQENQNQKGSFVNNNGDDIEKDRPSGFNLKWGDILNPDPDNIFAVGLTGLLTWASVQVLWQLLTISLAILVAALKYSFIAALLILILITLL</sequence>
<name>A0ACB8L620_CITSI</name>
<reference evidence="2" key="1">
    <citation type="journal article" date="2023" name="Hortic. Res.">
        <title>A chromosome-level phased genome enabling allele-level studies in sweet orange: a case study on citrus Huanglongbing tolerance.</title>
        <authorList>
            <person name="Wu B."/>
            <person name="Yu Q."/>
            <person name="Deng Z."/>
            <person name="Duan Y."/>
            <person name="Luo F."/>
            <person name="Gmitter F. Jr."/>
        </authorList>
    </citation>
    <scope>NUCLEOTIDE SEQUENCE [LARGE SCALE GENOMIC DNA]</scope>
    <source>
        <strain evidence="2">cv. Valencia</strain>
    </source>
</reference>
<evidence type="ECO:0000313" key="1">
    <source>
        <dbReference type="EMBL" id="KAH9768863.1"/>
    </source>
</evidence>
<keyword evidence="1" id="KW-0472">Membrane</keyword>
<gene>
    <name evidence="1" type="ORF">KPL71_011769</name>
</gene>
<proteinExistence type="predicted"/>
<organism evidence="1 2">
    <name type="scientific">Citrus sinensis</name>
    <name type="common">Sweet orange</name>
    <name type="synonym">Citrus aurantium var. sinensis</name>
    <dbReference type="NCBI Taxonomy" id="2711"/>
    <lineage>
        <taxon>Eukaryota</taxon>
        <taxon>Viridiplantae</taxon>
        <taxon>Streptophyta</taxon>
        <taxon>Embryophyta</taxon>
        <taxon>Tracheophyta</taxon>
        <taxon>Spermatophyta</taxon>
        <taxon>Magnoliopsida</taxon>
        <taxon>eudicotyledons</taxon>
        <taxon>Gunneridae</taxon>
        <taxon>Pentapetalae</taxon>
        <taxon>rosids</taxon>
        <taxon>malvids</taxon>
        <taxon>Sapindales</taxon>
        <taxon>Rutaceae</taxon>
        <taxon>Aurantioideae</taxon>
        <taxon>Citrus</taxon>
    </lineage>
</organism>
<dbReference type="Proteomes" id="UP000829398">
    <property type="component" value="Chromosome 4"/>
</dbReference>
<accession>A0ACB8L620</accession>
<evidence type="ECO:0000313" key="2">
    <source>
        <dbReference type="Proteomes" id="UP000829398"/>
    </source>
</evidence>
<dbReference type="EMBL" id="CM039173">
    <property type="protein sequence ID" value="KAH9768863.1"/>
    <property type="molecule type" value="Genomic_DNA"/>
</dbReference>
<comment type="caution">
    <text evidence="1">The sequence shown here is derived from an EMBL/GenBank/DDBJ whole genome shotgun (WGS) entry which is preliminary data.</text>
</comment>
<keyword evidence="1" id="KW-0812">Transmembrane</keyword>
<keyword evidence="2" id="KW-1185">Reference proteome</keyword>
<protein>
    <submittedName>
        <fullName evidence="1">Transmembrane protein</fullName>
    </submittedName>
</protein>